<dbReference type="EMBL" id="QUBR01000001">
    <property type="protein sequence ID" value="REK72707.1"/>
    <property type="molecule type" value="Genomic_DNA"/>
</dbReference>
<gene>
    <name evidence="2" type="ORF">DX116_03640</name>
</gene>
<dbReference type="RefSeq" id="WP_119702820.1">
    <property type="nucleotide sequence ID" value="NZ_JBHSOI010000001.1"/>
</dbReference>
<reference evidence="2 3" key="1">
    <citation type="submission" date="2018-08" db="EMBL/GenBank/DDBJ databases">
        <title>Aeromicrobium sp. M2KJ-4, whole genome shotgun sequence.</title>
        <authorList>
            <person name="Tuo L."/>
        </authorList>
    </citation>
    <scope>NUCLEOTIDE SEQUENCE [LARGE SCALE GENOMIC DNA]</scope>
    <source>
        <strain evidence="2 3">M2KJ-4</strain>
    </source>
</reference>
<feature type="transmembrane region" description="Helical" evidence="1">
    <location>
        <begin position="181"/>
        <end position="202"/>
    </location>
</feature>
<evidence type="ECO:0000313" key="3">
    <source>
        <dbReference type="Proteomes" id="UP000265581"/>
    </source>
</evidence>
<keyword evidence="1" id="KW-0812">Transmembrane</keyword>
<dbReference type="OrthoDB" id="9820174at2"/>
<comment type="caution">
    <text evidence="2">The sequence shown here is derived from an EMBL/GenBank/DDBJ whole genome shotgun (WGS) entry which is preliminary data.</text>
</comment>
<feature type="transmembrane region" description="Helical" evidence="1">
    <location>
        <begin position="36"/>
        <end position="53"/>
    </location>
</feature>
<organism evidence="2 3">
    <name type="scientific">Aeromicrobium endophyticum</name>
    <dbReference type="NCBI Taxonomy" id="2292704"/>
    <lineage>
        <taxon>Bacteria</taxon>
        <taxon>Bacillati</taxon>
        <taxon>Actinomycetota</taxon>
        <taxon>Actinomycetes</taxon>
        <taxon>Propionibacteriales</taxon>
        <taxon>Nocardioidaceae</taxon>
        <taxon>Aeromicrobium</taxon>
    </lineage>
</organism>
<keyword evidence="3" id="KW-1185">Reference proteome</keyword>
<feature type="transmembrane region" description="Helical" evidence="1">
    <location>
        <begin position="273"/>
        <end position="295"/>
    </location>
</feature>
<sequence length="396" mass="41715">MPQDAATTRTRGHLLQAADAGIAEAERDLFSARRPLTVVAWSIALLVLTAMPSVEGNVDDTAARIAFTALWAAVVAICALRVWQYCAENRRLGARVDAWVDARRDPALRLLDDGDVVLETATVHDVRDRADYESAASDIAFRHQMRQQTLPVVVPTFVLMLTGLVGLGAAIAAALGAGGDLPWAVAVGVAGLVTFAPFVQVVGDMWHAQVQRAAEFTRTGTERRLYAIRRHHLTGAPEPEALGRPVVAQVVVAVLASGGLGILATRVRTSSSLAVLVAAAIVVAVTAIVVGRAWWHGRGVRVYPLDGSGRSVLQSPSRRVDLVLQGDVLTITDAGGGAAPATISLDAVLALEPLSKMSVITGKGLGIVTRDSPIVLTGRGLASDPAVVELRRRFGT</sequence>
<name>A0A371P9T3_9ACTN</name>
<proteinExistence type="predicted"/>
<feature type="transmembrane region" description="Helical" evidence="1">
    <location>
        <begin position="65"/>
        <end position="83"/>
    </location>
</feature>
<dbReference type="Proteomes" id="UP000265581">
    <property type="component" value="Unassembled WGS sequence"/>
</dbReference>
<dbReference type="AlphaFoldDB" id="A0A371P9T3"/>
<accession>A0A371P9T3</accession>
<feature type="transmembrane region" description="Helical" evidence="1">
    <location>
        <begin position="152"/>
        <end position="175"/>
    </location>
</feature>
<keyword evidence="1" id="KW-1133">Transmembrane helix</keyword>
<evidence type="ECO:0000313" key="2">
    <source>
        <dbReference type="EMBL" id="REK72707.1"/>
    </source>
</evidence>
<protein>
    <submittedName>
        <fullName evidence="2">Uncharacterized protein</fullName>
    </submittedName>
</protein>
<evidence type="ECO:0000256" key="1">
    <source>
        <dbReference type="SAM" id="Phobius"/>
    </source>
</evidence>
<keyword evidence="1" id="KW-0472">Membrane</keyword>